<dbReference type="GO" id="GO:0012505">
    <property type="term" value="C:endomembrane system"/>
    <property type="evidence" value="ECO:0007669"/>
    <property type="project" value="UniProtKB-SubCell"/>
</dbReference>
<dbReference type="EMBL" id="JAERQG010000004">
    <property type="protein sequence ID" value="MBL0766441.1"/>
    <property type="molecule type" value="Genomic_DNA"/>
</dbReference>
<accession>A0A937AGP8</accession>
<evidence type="ECO:0000256" key="8">
    <source>
        <dbReference type="ARBA" id="ARBA00023180"/>
    </source>
</evidence>
<gene>
    <name evidence="9" type="ORF">JKP34_14335</name>
</gene>
<dbReference type="Pfam" id="PF00777">
    <property type="entry name" value="Glyco_transf_29"/>
    <property type="match status" value="1"/>
</dbReference>
<dbReference type="GO" id="GO:0016020">
    <property type="term" value="C:membrane"/>
    <property type="evidence" value="ECO:0007669"/>
    <property type="project" value="UniProtKB-SubCell"/>
</dbReference>
<evidence type="ECO:0000313" key="10">
    <source>
        <dbReference type="Proteomes" id="UP000642920"/>
    </source>
</evidence>
<dbReference type="Proteomes" id="UP000642920">
    <property type="component" value="Unassembled WGS sequence"/>
</dbReference>
<reference evidence="9" key="1">
    <citation type="submission" date="2021-01" db="EMBL/GenBank/DDBJ databases">
        <title>Marivirga sp. nov., isolated from intertidal surface sediments.</title>
        <authorList>
            <person name="Zhang M."/>
        </authorList>
    </citation>
    <scope>NUCLEOTIDE SEQUENCE</scope>
    <source>
        <strain evidence="9">SM1354</strain>
    </source>
</reference>
<evidence type="ECO:0000313" key="9">
    <source>
        <dbReference type="EMBL" id="MBL0766441.1"/>
    </source>
</evidence>
<proteinExistence type="predicted"/>
<evidence type="ECO:0000256" key="7">
    <source>
        <dbReference type="ARBA" id="ARBA00023136"/>
    </source>
</evidence>
<evidence type="ECO:0000256" key="4">
    <source>
        <dbReference type="ARBA" id="ARBA00022679"/>
    </source>
</evidence>
<comment type="subcellular location">
    <subcellularLocation>
        <location evidence="2">Endomembrane system</location>
    </subcellularLocation>
    <subcellularLocation>
        <location evidence="1">Membrane</location>
        <topology evidence="1">Single-pass membrane protein</topology>
    </subcellularLocation>
</comment>
<keyword evidence="6" id="KW-1133">Transmembrane helix</keyword>
<protein>
    <submittedName>
        <fullName evidence="9">Glycosyltransferase family 29 protein</fullName>
    </submittedName>
</protein>
<dbReference type="GO" id="GO:0008373">
    <property type="term" value="F:sialyltransferase activity"/>
    <property type="evidence" value="ECO:0007669"/>
    <property type="project" value="InterPro"/>
</dbReference>
<organism evidence="9 10">
    <name type="scientific">Marivirga atlantica</name>
    <dbReference type="NCBI Taxonomy" id="1548457"/>
    <lineage>
        <taxon>Bacteria</taxon>
        <taxon>Pseudomonadati</taxon>
        <taxon>Bacteroidota</taxon>
        <taxon>Cytophagia</taxon>
        <taxon>Cytophagales</taxon>
        <taxon>Marivirgaceae</taxon>
        <taxon>Marivirga</taxon>
    </lineage>
</organism>
<keyword evidence="8" id="KW-0325">Glycoprotein</keyword>
<evidence type="ECO:0000256" key="2">
    <source>
        <dbReference type="ARBA" id="ARBA00004308"/>
    </source>
</evidence>
<dbReference type="RefSeq" id="WP_201922938.1">
    <property type="nucleotide sequence ID" value="NZ_JAERQG010000004.1"/>
</dbReference>
<keyword evidence="3" id="KW-0328">Glycosyltransferase</keyword>
<comment type="caution">
    <text evidence="9">The sequence shown here is derived from an EMBL/GenBank/DDBJ whole genome shotgun (WGS) entry which is preliminary data.</text>
</comment>
<evidence type="ECO:0000256" key="5">
    <source>
        <dbReference type="ARBA" id="ARBA00022692"/>
    </source>
</evidence>
<dbReference type="Gene3D" id="3.90.1480.20">
    <property type="entry name" value="Glycosyl transferase family 29"/>
    <property type="match status" value="1"/>
</dbReference>
<evidence type="ECO:0000256" key="3">
    <source>
        <dbReference type="ARBA" id="ARBA00022676"/>
    </source>
</evidence>
<evidence type="ECO:0000256" key="1">
    <source>
        <dbReference type="ARBA" id="ARBA00004167"/>
    </source>
</evidence>
<name>A0A937AGP8_9BACT</name>
<keyword evidence="7" id="KW-0472">Membrane</keyword>
<keyword evidence="5" id="KW-0812">Transmembrane</keyword>
<keyword evidence="10" id="KW-1185">Reference proteome</keyword>
<dbReference type="InterPro" id="IPR038578">
    <property type="entry name" value="GT29-like_sf"/>
</dbReference>
<dbReference type="InterPro" id="IPR001675">
    <property type="entry name" value="Glyco_trans_29"/>
</dbReference>
<evidence type="ECO:0000256" key="6">
    <source>
        <dbReference type="ARBA" id="ARBA00022989"/>
    </source>
</evidence>
<keyword evidence="4" id="KW-0808">Transferase</keyword>
<dbReference type="AlphaFoldDB" id="A0A937AGP8"/>
<sequence length="255" mass="29778">MKWIKAILGLLIMPFKIRIFKPSKIYYGKKVAVVGPADSAFDHENGNVIDNYDYVIRLNKTLITWNPENEKYLGSKTDILIHNFYENVDSGGGGPLDWKLFKKFGVKYLIQPRYDKKGWRLMFNYFKKYLNTKESIYVLPKKLFNSITRSFGSYHPTRGYYALHSVLSVQCEEILITGFTFFKTPYAKGYRDNVRDMKANQKHIENQGLHDVEKEYLNVLDLIEKASAKNIFVDQKLYSIIESDNLELAKKLKVI</sequence>